<comment type="caution">
    <text evidence="2">The sequence shown here is derived from an EMBL/GenBank/DDBJ whole genome shotgun (WGS) entry which is preliminary data.</text>
</comment>
<gene>
    <name evidence="2" type="ORF">BCT54_13720</name>
</gene>
<keyword evidence="1" id="KW-0732">Signal</keyword>
<feature type="chain" id="PRO_5014659734" description="DUF2860 domain-containing protein" evidence="1">
    <location>
        <begin position="22"/>
        <end position="351"/>
    </location>
</feature>
<accession>A0A2N7JI87</accession>
<protein>
    <recommendedName>
        <fullName evidence="4">DUF2860 domain-containing protein</fullName>
    </recommendedName>
</protein>
<evidence type="ECO:0000313" key="2">
    <source>
        <dbReference type="EMBL" id="PMM39500.1"/>
    </source>
</evidence>
<dbReference type="Proteomes" id="UP000235533">
    <property type="component" value="Unassembled WGS sequence"/>
</dbReference>
<sequence>MQTKHIALLSSLLLTSLSTHAALAPEKGFSGEVNFLTGYYRDKNNLSTNNNAYQQDITSSADSNEETHDSVDGDGIFGLLGIVNYTFGEELNHQFFVGTSREEIATGSLAFELGYKFQFNDGTVVSFSTLPTLVSAEVWADPYAVGEKRNETDLTGNAGRIKIDRLMGSNFGVDIGAGFSEIEDEQSGTDAQNGIEDVTSFDGDALTAKEAEQLERDRQYYSVKVDYLYMIPEGRGLLLPSLTLASSEADGSALSYQSIKGELSYAKSVKRHSYALTLDARVREYDTVNPLYGQTREDKQYGVFFAYEYANIFGAENWSLVGLLGANIIDSNIDYYDADFAFASIGANYKF</sequence>
<evidence type="ECO:0000313" key="3">
    <source>
        <dbReference type="Proteomes" id="UP000235533"/>
    </source>
</evidence>
<organism evidence="2 3">
    <name type="scientific">Vibrio splendidus</name>
    <dbReference type="NCBI Taxonomy" id="29497"/>
    <lineage>
        <taxon>Bacteria</taxon>
        <taxon>Pseudomonadati</taxon>
        <taxon>Pseudomonadota</taxon>
        <taxon>Gammaproteobacteria</taxon>
        <taxon>Vibrionales</taxon>
        <taxon>Vibrionaceae</taxon>
        <taxon>Vibrio</taxon>
    </lineage>
</organism>
<reference evidence="3" key="1">
    <citation type="submission" date="2016-07" db="EMBL/GenBank/DDBJ databases">
        <title>Nontailed viruses are major unrecognized killers of bacteria in the ocean.</title>
        <authorList>
            <person name="Kauffman K."/>
            <person name="Hussain F."/>
            <person name="Yang J."/>
            <person name="Arevalo P."/>
            <person name="Brown J."/>
            <person name="Cutler M."/>
            <person name="Kelly L."/>
            <person name="Polz M.F."/>
        </authorList>
    </citation>
    <scope>NUCLEOTIDE SEQUENCE [LARGE SCALE GENOMIC DNA]</scope>
    <source>
        <strain evidence="3">10N.261.48.B5</strain>
    </source>
</reference>
<feature type="signal peptide" evidence="1">
    <location>
        <begin position="1"/>
        <end position="21"/>
    </location>
</feature>
<evidence type="ECO:0000256" key="1">
    <source>
        <dbReference type="SAM" id="SignalP"/>
    </source>
</evidence>
<evidence type="ECO:0008006" key="4">
    <source>
        <dbReference type="Google" id="ProtNLM"/>
    </source>
</evidence>
<name>A0A2N7JI87_VIBSP</name>
<dbReference type="EMBL" id="MCZF01000313">
    <property type="protein sequence ID" value="PMM39500.1"/>
    <property type="molecule type" value="Genomic_DNA"/>
</dbReference>
<dbReference type="PIRSF" id="PIRSF028696">
    <property type="entry name" value="UCP028696"/>
    <property type="match status" value="1"/>
</dbReference>
<dbReference type="AlphaFoldDB" id="A0A2N7JI87"/>
<dbReference type="Pfam" id="PF11059">
    <property type="entry name" value="DUF2860"/>
    <property type="match status" value="1"/>
</dbReference>
<dbReference type="RefSeq" id="WP_102554280.1">
    <property type="nucleotide sequence ID" value="NZ_MCZF01000313.1"/>
</dbReference>
<proteinExistence type="predicted"/>
<dbReference type="InterPro" id="IPR016896">
    <property type="entry name" value="DUF2860"/>
</dbReference>